<keyword evidence="2" id="KW-1185">Reference proteome</keyword>
<reference evidence="1 2" key="1">
    <citation type="journal article" date="2012" name="Science">
        <title>The Paleozoic origin of enzymatic lignin decomposition reconstructed from 31 fungal genomes.</title>
        <authorList>
            <person name="Floudas D."/>
            <person name="Binder M."/>
            <person name="Riley R."/>
            <person name="Barry K."/>
            <person name="Blanchette R.A."/>
            <person name="Henrissat B."/>
            <person name="Martinez A.T."/>
            <person name="Otillar R."/>
            <person name="Spatafora J.W."/>
            <person name="Yadav J.S."/>
            <person name="Aerts A."/>
            <person name="Benoit I."/>
            <person name="Boyd A."/>
            <person name="Carlson A."/>
            <person name="Copeland A."/>
            <person name="Coutinho P.M."/>
            <person name="de Vries R.P."/>
            <person name="Ferreira P."/>
            <person name="Findley K."/>
            <person name="Foster B."/>
            <person name="Gaskell J."/>
            <person name="Glotzer D."/>
            <person name="Gorecki P."/>
            <person name="Heitman J."/>
            <person name="Hesse C."/>
            <person name="Hori C."/>
            <person name="Igarashi K."/>
            <person name="Jurgens J.A."/>
            <person name="Kallen N."/>
            <person name="Kersten P."/>
            <person name="Kohler A."/>
            <person name="Kuees U."/>
            <person name="Kumar T.K.A."/>
            <person name="Kuo A."/>
            <person name="LaButti K."/>
            <person name="Larrondo L.F."/>
            <person name="Lindquist E."/>
            <person name="Ling A."/>
            <person name="Lombard V."/>
            <person name="Lucas S."/>
            <person name="Lundell T."/>
            <person name="Martin R."/>
            <person name="McLaughlin D.J."/>
            <person name="Morgenstern I."/>
            <person name="Morin E."/>
            <person name="Murat C."/>
            <person name="Nagy L.G."/>
            <person name="Nolan M."/>
            <person name="Ohm R.A."/>
            <person name="Patyshakuliyeva A."/>
            <person name="Rokas A."/>
            <person name="Ruiz-Duenas F.J."/>
            <person name="Sabat G."/>
            <person name="Salamov A."/>
            <person name="Samejima M."/>
            <person name="Schmutz J."/>
            <person name="Slot J.C."/>
            <person name="St John F."/>
            <person name="Stenlid J."/>
            <person name="Sun H."/>
            <person name="Sun S."/>
            <person name="Syed K."/>
            <person name="Tsang A."/>
            <person name="Wiebenga A."/>
            <person name="Young D."/>
            <person name="Pisabarro A."/>
            <person name="Eastwood D.C."/>
            <person name="Martin F."/>
            <person name="Cullen D."/>
            <person name="Grigoriev I.V."/>
            <person name="Hibbett D.S."/>
        </authorList>
    </citation>
    <scope>NUCLEOTIDE SEQUENCE [LARGE SCALE GENOMIC DNA]</scope>
    <source>
        <strain evidence="1 2">ATCC 11539</strain>
    </source>
</reference>
<dbReference type="OMA" id="HIRWIDE"/>
<dbReference type="AlphaFoldDB" id="S7R9G4"/>
<sequence>MESSGTDSCGDKCEAAGQAGLSVHLAPELWLHIFEIATHVPGDLGLEISSSDPFYLSQSTHGWEPQGLLMASMSTRCSLVRVCREWRSLATPILYRVVIANHQRGLRLLHRTLVAAERPECHERAALLRACVRRFYCIFNGHWMRTDNSYPYEYLAEIVRALPNIANFTIRTRLACVRPCWYFKDTTVPWSVLSALADCGASLRVLEWDSDVTLCPRPDEFRKMLSQMPGLQILKFGKECPLDIATQELTPLVLPNLSFVSHKLFSPRSPLCLGLDRFDSLQELFLQVPPKSLDMLTPPVASQISRLTLRTPSIGDSCTVQEVVRALPNLQQLVLWYSDWHLFPPNLWLSNIERLGLGRDGWSIRKDNSYDEFLDSLSSMKADKLSAVRFLGPQDAWSKLRNEEPGIWARFQGLARSRGFRFEDSSGKTMQ</sequence>
<name>S7R9G4_GLOTA</name>
<dbReference type="EMBL" id="KB469313">
    <property type="protein sequence ID" value="EPQ50915.1"/>
    <property type="molecule type" value="Genomic_DNA"/>
</dbReference>
<evidence type="ECO:0000313" key="1">
    <source>
        <dbReference type="EMBL" id="EPQ50915.1"/>
    </source>
</evidence>
<protein>
    <recommendedName>
        <fullName evidence="3">F-box domain-containing protein</fullName>
    </recommendedName>
</protein>
<dbReference type="RefSeq" id="XP_007870789.1">
    <property type="nucleotide sequence ID" value="XM_007872598.1"/>
</dbReference>
<dbReference type="OrthoDB" id="3256525at2759"/>
<dbReference type="HOGENOM" id="CLU_052689_1_0_1"/>
<evidence type="ECO:0000313" key="2">
    <source>
        <dbReference type="Proteomes" id="UP000030669"/>
    </source>
</evidence>
<dbReference type="GeneID" id="19309904"/>
<proteinExistence type="predicted"/>
<dbReference type="KEGG" id="gtr:GLOTRDRAFT_96822"/>
<organism evidence="1 2">
    <name type="scientific">Gloeophyllum trabeum (strain ATCC 11539 / FP-39264 / Madison 617)</name>
    <name type="common">Brown rot fungus</name>
    <dbReference type="NCBI Taxonomy" id="670483"/>
    <lineage>
        <taxon>Eukaryota</taxon>
        <taxon>Fungi</taxon>
        <taxon>Dikarya</taxon>
        <taxon>Basidiomycota</taxon>
        <taxon>Agaricomycotina</taxon>
        <taxon>Agaricomycetes</taxon>
        <taxon>Gloeophyllales</taxon>
        <taxon>Gloeophyllaceae</taxon>
        <taxon>Gloeophyllum</taxon>
    </lineage>
</organism>
<evidence type="ECO:0008006" key="3">
    <source>
        <dbReference type="Google" id="ProtNLM"/>
    </source>
</evidence>
<dbReference type="Proteomes" id="UP000030669">
    <property type="component" value="Unassembled WGS sequence"/>
</dbReference>
<gene>
    <name evidence="1" type="ORF">GLOTRDRAFT_96822</name>
</gene>
<accession>S7R9G4</accession>